<organism evidence="2 3">
    <name type="scientific">Prolixibacter bellariivorans</name>
    <dbReference type="NCBI Taxonomy" id="314319"/>
    <lineage>
        <taxon>Bacteria</taxon>
        <taxon>Pseudomonadati</taxon>
        <taxon>Bacteroidota</taxon>
        <taxon>Bacteroidia</taxon>
        <taxon>Marinilabiliales</taxon>
        <taxon>Prolixibacteraceae</taxon>
        <taxon>Prolixibacter</taxon>
    </lineage>
</organism>
<dbReference type="PANTHER" id="PTHR41339">
    <property type="entry name" value="LIPL48"/>
    <property type="match status" value="1"/>
</dbReference>
<gene>
    <name evidence="2" type="ORF">PbJCM13498_16520</name>
</gene>
<keyword evidence="3" id="KW-1185">Reference proteome</keyword>
<dbReference type="AlphaFoldDB" id="A0A5M4AXZ6"/>
<dbReference type="RefSeq" id="WP_025862663.1">
    <property type="nucleotide sequence ID" value="NZ_BLAX01000001.1"/>
</dbReference>
<reference evidence="2 3" key="1">
    <citation type="submission" date="2019-10" db="EMBL/GenBank/DDBJ databases">
        <title>Prolixibacter strains distinguished by the presence of nitrate reductase genes were adept at nitrate-dependent anaerobic corrosion of metallic iron and carbon steel.</title>
        <authorList>
            <person name="Iino T."/>
            <person name="Shono N."/>
            <person name="Ito K."/>
            <person name="Nakamura R."/>
            <person name="Sueoka K."/>
            <person name="Harayama S."/>
            <person name="Ohkuma M."/>
        </authorList>
    </citation>
    <scope>NUCLEOTIDE SEQUENCE [LARGE SCALE GENOMIC DNA]</scope>
    <source>
        <strain evidence="2 3">JCM 13498</strain>
    </source>
</reference>
<dbReference type="PANTHER" id="PTHR41339:SF1">
    <property type="entry name" value="SECRETED PROTEIN"/>
    <property type="match status" value="1"/>
</dbReference>
<protein>
    <recommendedName>
        <fullName evidence="4">Lipoprotein</fullName>
    </recommendedName>
</protein>
<evidence type="ECO:0000313" key="2">
    <source>
        <dbReference type="EMBL" id="GET32789.1"/>
    </source>
</evidence>
<sequence length="573" mass="59783">MKKLQLWVFMSLILGAAILNSCSNNDNNAVPDGPALTTPTTADVQTGSNVDVTFTATVPGGYGASQVNATGGTATVKSEPSAAATSGDVVVTFTADSDEGAASISLTVTDANQNSTKATALINKSNGAIKDIYASADGTGTVTWSKDTVYVLHGFIFVNDGQTLTIEAGTVIKGLPGQGSGASALIVARGGKIMAEGTAEAPIIMTGKADDLNGSLPDDANQTWGGLIILGKATTSNVAEGGEKSIEGIPETESRGLYGGTDDADNSGVLKYVSVRHGGSVIGADNEINGISLGAVGSKTTLDHIEVFSNFDDGIEFFGGAPNLTNVVLSYTGDDGLDEDEGFHGTVQYALVWKKASTNESSDPRGAELDGGVGANEAAKPFATPKMSNITLFNEGTNDNLTASNKQTFYMRDGWGGSFYNSIFYGFDGPIDMERRTDKINAADNKSASSYDMWVSVANGGYGYLKIENNVIYTNSSFSNDSTGFANVFQLSDETDAAKEYEVEQYLMAHNKIADPGFGTGADKFTPSSADVTSNMADVSSFGLTTPAYKGAVDPNGTPFFANWSYTWEVINR</sequence>
<proteinExistence type="predicted"/>
<comment type="caution">
    <text evidence="2">The sequence shown here is derived from an EMBL/GenBank/DDBJ whole genome shotgun (WGS) entry which is preliminary data.</text>
</comment>
<dbReference type="Proteomes" id="UP000391834">
    <property type="component" value="Unassembled WGS sequence"/>
</dbReference>
<keyword evidence="1" id="KW-0732">Signal</keyword>
<feature type="chain" id="PRO_5024396895" description="Lipoprotein" evidence="1">
    <location>
        <begin position="22"/>
        <end position="573"/>
    </location>
</feature>
<name>A0A5M4AXZ6_9BACT</name>
<evidence type="ECO:0000256" key="1">
    <source>
        <dbReference type="SAM" id="SignalP"/>
    </source>
</evidence>
<evidence type="ECO:0000313" key="3">
    <source>
        <dbReference type="Proteomes" id="UP000391834"/>
    </source>
</evidence>
<feature type="signal peptide" evidence="1">
    <location>
        <begin position="1"/>
        <end position="21"/>
    </location>
</feature>
<dbReference type="EMBL" id="BLAX01000001">
    <property type="protein sequence ID" value="GET32789.1"/>
    <property type="molecule type" value="Genomic_DNA"/>
</dbReference>
<evidence type="ECO:0008006" key="4">
    <source>
        <dbReference type="Google" id="ProtNLM"/>
    </source>
</evidence>
<accession>A0A5M4AXZ6</accession>
<dbReference type="OrthoDB" id="1521716at2"/>